<evidence type="ECO:0000259" key="7">
    <source>
        <dbReference type="PROSITE" id="PS51831"/>
    </source>
</evidence>
<dbReference type="Proteomes" id="UP000008555">
    <property type="component" value="Chromosome"/>
</dbReference>
<keyword evidence="9" id="KW-0808">Transferase</keyword>
<dbReference type="InterPro" id="IPR045865">
    <property type="entry name" value="ACT-like_dom_sf"/>
</dbReference>
<dbReference type="KEGG" id="cbd:CBUD_1778"/>
<dbReference type="RefSeq" id="WP_011997266.1">
    <property type="nucleotide sequence ID" value="NC_009727.1"/>
</dbReference>
<evidence type="ECO:0000256" key="2">
    <source>
        <dbReference type="ARBA" id="ARBA00024329"/>
    </source>
</evidence>
<dbReference type="CDD" id="cd05399">
    <property type="entry name" value="NT_Rel-Spo_like"/>
    <property type="match status" value="1"/>
</dbReference>
<dbReference type="PANTHER" id="PTHR21262">
    <property type="entry name" value="GUANOSINE-3',5'-BIS DIPHOSPHATE 3'-PYROPHOSPHOHYDROLASE"/>
    <property type="match status" value="1"/>
</dbReference>
<dbReference type="CDD" id="cd00077">
    <property type="entry name" value="HDc"/>
    <property type="match status" value="1"/>
</dbReference>
<name>A9KGR5_COXBN</name>
<protein>
    <recommendedName>
        <fullName evidence="3">guanosine-3',5'-bis(diphosphate) 3'-diphosphatase</fullName>
        <ecNumber evidence="3">3.1.7.2</ecNumber>
    </recommendedName>
</protein>
<dbReference type="InterPro" id="IPR006674">
    <property type="entry name" value="HD_domain"/>
</dbReference>
<proteinExistence type="inferred from homology"/>
<dbReference type="UniPathway" id="UPA00908">
    <property type="reaction ID" value="UER00886"/>
</dbReference>
<organism evidence="9 10">
    <name type="scientific">Coxiella burnetii (strain Dugway 5J108-111)</name>
    <dbReference type="NCBI Taxonomy" id="434922"/>
    <lineage>
        <taxon>Bacteria</taxon>
        <taxon>Pseudomonadati</taxon>
        <taxon>Pseudomonadota</taxon>
        <taxon>Gammaproteobacteria</taxon>
        <taxon>Legionellales</taxon>
        <taxon>Coxiellaceae</taxon>
        <taxon>Coxiella</taxon>
    </lineage>
</organism>
<dbReference type="Pfam" id="PF13291">
    <property type="entry name" value="ACT_4"/>
    <property type="match status" value="1"/>
</dbReference>
<dbReference type="Pfam" id="PF02824">
    <property type="entry name" value="TGS"/>
    <property type="match status" value="1"/>
</dbReference>
<evidence type="ECO:0000313" key="10">
    <source>
        <dbReference type="Proteomes" id="UP000008555"/>
    </source>
</evidence>
<dbReference type="GO" id="GO:0042594">
    <property type="term" value="P:response to starvation"/>
    <property type="evidence" value="ECO:0007669"/>
    <property type="project" value="TreeGrafter"/>
</dbReference>
<dbReference type="InterPro" id="IPR004811">
    <property type="entry name" value="RelA/Spo_fam"/>
</dbReference>
<feature type="domain" description="HD" evidence="7">
    <location>
        <begin position="44"/>
        <end position="143"/>
    </location>
</feature>
<evidence type="ECO:0000313" key="9">
    <source>
        <dbReference type="EMBL" id="ABS76479.1"/>
    </source>
</evidence>
<dbReference type="SUPFAM" id="SSF109604">
    <property type="entry name" value="HD-domain/PDEase-like"/>
    <property type="match status" value="1"/>
</dbReference>
<feature type="domain" description="TGS" evidence="8">
    <location>
        <begin position="386"/>
        <end position="447"/>
    </location>
</feature>
<dbReference type="InterPro" id="IPR012675">
    <property type="entry name" value="Beta-grasp_dom_sf"/>
</dbReference>
<dbReference type="Gene3D" id="3.30.460.10">
    <property type="entry name" value="Beta Polymerase, domain 2"/>
    <property type="match status" value="1"/>
</dbReference>
<dbReference type="CDD" id="cd01668">
    <property type="entry name" value="TGS_RSH"/>
    <property type="match status" value="1"/>
</dbReference>
<comment type="function">
    <text evidence="5">In eubacteria ppGpp (guanosine 3'-diphosphate 5'-diphosphate) is a mediator of the stringent response that coordinates a variety of cellular activities in response to changes in nutritional abundance.</text>
</comment>
<dbReference type="FunFam" id="1.10.3210.10:FF:000001">
    <property type="entry name" value="GTP pyrophosphokinase RelA"/>
    <property type="match status" value="1"/>
</dbReference>
<dbReference type="FunFam" id="3.30.460.10:FF:000001">
    <property type="entry name" value="GTP pyrophosphokinase RelA"/>
    <property type="match status" value="1"/>
</dbReference>
<dbReference type="GO" id="GO:0008728">
    <property type="term" value="F:GTP diphosphokinase activity"/>
    <property type="evidence" value="ECO:0007669"/>
    <property type="project" value="TreeGrafter"/>
</dbReference>
<comment type="pathway">
    <text evidence="2">Purine metabolism; ppGpp biosynthesis; ppGpp from GDP: step 1/1.</text>
</comment>
<dbReference type="SUPFAM" id="SSF81301">
    <property type="entry name" value="Nucleotidyltransferase"/>
    <property type="match status" value="1"/>
</dbReference>
<dbReference type="Pfam" id="PF13328">
    <property type="entry name" value="HD_4"/>
    <property type="match status" value="1"/>
</dbReference>
<dbReference type="PROSITE" id="PS51831">
    <property type="entry name" value="HD"/>
    <property type="match status" value="1"/>
</dbReference>
<evidence type="ECO:0000256" key="5">
    <source>
        <dbReference type="RuleBase" id="RU003847"/>
    </source>
</evidence>
<evidence type="ECO:0000256" key="1">
    <source>
        <dbReference type="ARBA" id="ARBA00022801"/>
    </source>
</evidence>
<comment type="similarity">
    <text evidence="5">Belongs to the relA/spoT family.</text>
</comment>
<dbReference type="InterPro" id="IPR033655">
    <property type="entry name" value="TGS_RelA/SpoT"/>
</dbReference>
<dbReference type="EMBL" id="CP000733">
    <property type="protein sequence ID" value="ABS76479.1"/>
    <property type="molecule type" value="Genomic_DNA"/>
</dbReference>
<dbReference type="InterPro" id="IPR004095">
    <property type="entry name" value="TGS"/>
</dbReference>
<dbReference type="GO" id="GO:0008893">
    <property type="term" value="F:guanosine-3',5'-bis(diphosphate) 3'-diphosphatase activity"/>
    <property type="evidence" value="ECO:0007669"/>
    <property type="project" value="UniProtKB-EC"/>
</dbReference>
<dbReference type="SMART" id="SM00954">
    <property type="entry name" value="RelA_SpoT"/>
    <property type="match status" value="1"/>
</dbReference>
<sequence>MRLFKKLRQKLDYLNGEQVESIRQAYLMAFSAHRAQKRRTGEPYINHPVAVAGILADLKMDYQTIMAALLHDVIEDTPVEKKAIAEKFGEEVAELVDGVSKLTQIEFVSRAEAQAESFRKMVLAMARDIRVIIVKLADRLHNMRTLGSLHSQKRRRIARETLDIFAPIGKRLGMRELSVELEELGFAALYPLRHRALKDAVRRTRGNRKKILALIEKTLHVGLNQSRLSSYTITGREKHLYSIYRKMRNKHIPFNEIMDVYAFRVIVEDVDSCYRALGIIHGLFKPVPERFKDYIAIPKANGYQSLHTTLFGPYGLPVEVQIRTTEMDRMATKGIAAHWLYKTTDAPMTESQVRAKAWVKNLLELQEDAANPLEFIENVKMDLFPDEVYVFTPRGEIMELPAGATAIDFAYAVHTDVGNNCVAVKIDRHLAPLSTPLVNGQTVEVITSSSGRPNPAWLDFVVTSKARGSIRHFLKSQRRTESIALGKQLLKKALGNYSLSLKKLSQPVINYTLKEMQLKSLDDLLEEIGLGNRMAALVAQRIAAVAEEAEVETDMKPAEKAPLIIKGTEGLVVNFATCCYPVPGDPIVGIIDVGKGIIVHVERCPSIAKLRRHPDRFMPLRWSEQVRAEFPALVRVQVVNERGTLAMLTLAIAEADANIEDIKVEEREGLHYIVTFRITVRDRKHLAKVLRRLRQVKQLVRIIRRFD</sequence>
<dbReference type="InterPro" id="IPR045600">
    <property type="entry name" value="RelA/SpoT_AH_RIS"/>
</dbReference>
<dbReference type="Pfam" id="PF19296">
    <property type="entry name" value="RelA_AH_RIS"/>
    <property type="match status" value="1"/>
</dbReference>
<dbReference type="GO" id="GO:0015949">
    <property type="term" value="P:nucleobase-containing small molecule interconversion"/>
    <property type="evidence" value="ECO:0007669"/>
    <property type="project" value="UniProtKB-ARBA"/>
</dbReference>
<dbReference type="SMART" id="SM00471">
    <property type="entry name" value="HDc"/>
    <property type="match status" value="1"/>
</dbReference>
<dbReference type="PROSITE" id="PS51671">
    <property type="entry name" value="ACT"/>
    <property type="match status" value="1"/>
</dbReference>
<dbReference type="InterPro" id="IPR043519">
    <property type="entry name" value="NT_sf"/>
</dbReference>
<gene>
    <name evidence="9" type="primary">spoT</name>
    <name evidence="9" type="ordered locus">CBUD_1778</name>
</gene>
<evidence type="ECO:0000259" key="8">
    <source>
        <dbReference type="PROSITE" id="PS51880"/>
    </source>
</evidence>
<dbReference type="GO" id="GO:0005886">
    <property type="term" value="C:plasma membrane"/>
    <property type="evidence" value="ECO:0007669"/>
    <property type="project" value="TreeGrafter"/>
</dbReference>
<dbReference type="AlphaFoldDB" id="A9KGR5"/>
<dbReference type="PROSITE" id="PS51880">
    <property type="entry name" value="TGS"/>
    <property type="match status" value="1"/>
</dbReference>
<dbReference type="FunFam" id="3.10.20.30:FF:000002">
    <property type="entry name" value="GTP pyrophosphokinase (RelA/SpoT)"/>
    <property type="match status" value="1"/>
</dbReference>
<dbReference type="InterPro" id="IPR012676">
    <property type="entry name" value="TGS-like"/>
</dbReference>
<dbReference type="InterPro" id="IPR007685">
    <property type="entry name" value="RelA_SpoT"/>
</dbReference>
<reference evidence="9 10" key="1">
    <citation type="journal article" date="2009" name="Infect. Immun.">
        <title>Comparative genomics reveal extensive transposon-mediated genomic plasticity and diversity among potential effector proteins within the genus Coxiella.</title>
        <authorList>
            <person name="Beare P.A."/>
            <person name="Unsworth N."/>
            <person name="Andoh M."/>
            <person name="Voth D.E."/>
            <person name="Omsland A."/>
            <person name="Gilk S.D."/>
            <person name="Williams K.P."/>
            <person name="Sobral B.W."/>
            <person name="Kupko J.J.III."/>
            <person name="Porcella S.F."/>
            <person name="Samuel J.E."/>
            <person name="Heinzen R.A."/>
        </authorList>
    </citation>
    <scope>NUCLEOTIDE SEQUENCE [LARGE SCALE GENOMIC DNA]</scope>
    <source>
        <strain evidence="9 10">Dugway 5J108-111</strain>
    </source>
</reference>
<dbReference type="HOGENOM" id="CLU_012300_3_0_6"/>
<dbReference type="SUPFAM" id="SSF81271">
    <property type="entry name" value="TGS-like"/>
    <property type="match status" value="1"/>
</dbReference>
<accession>A9KGR5</accession>
<dbReference type="NCBIfam" id="NF008303">
    <property type="entry name" value="PRK11092.1"/>
    <property type="match status" value="1"/>
</dbReference>
<dbReference type="Gene3D" id="1.10.3210.10">
    <property type="entry name" value="Hypothetical protein af1432"/>
    <property type="match status" value="1"/>
</dbReference>
<evidence type="ECO:0000259" key="6">
    <source>
        <dbReference type="PROSITE" id="PS51671"/>
    </source>
</evidence>
<dbReference type="PANTHER" id="PTHR21262:SF36">
    <property type="entry name" value="BIFUNCTIONAL (P)PPGPP SYNTHASE_HYDROLASE SPOT"/>
    <property type="match status" value="1"/>
</dbReference>
<dbReference type="SUPFAM" id="SSF55021">
    <property type="entry name" value="ACT-like"/>
    <property type="match status" value="1"/>
</dbReference>
<dbReference type="EC" id="3.1.7.2" evidence="3"/>
<dbReference type="Pfam" id="PF04607">
    <property type="entry name" value="RelA_SpoT"/>
    <property type="match status" value="1"/>
</dbReference>
<dbReference type="InterPro" id="IPR002912">
    <property type="entry name" value="ACT_dom"/>
</dbReference>
<evidence type="ECO:0000256" key="3">
    <source>
        <dbReference type="ARBA" id="ARBA00024387"/>
    </source>
</evidence>
<comment type="catalytic activity">
    <reaction evidence="4">
        <text>guanosine 3',5'-bis(diphosphate) + H2O = GDP + diphosphate + H(+)</text>
        <dbReference type="Rhea" id="RHEA:14253"/>
        <dbReference type="ChEBI" id="CHEBI:15377"/>
        <dbReference type="ChEBI" id="CHEBI:15378"/>
        <dbReference type="ChEBI" id="CHEBI:33019"/>
        <dbReference type="ChEBI" id="CHEBI:58189"/>
        <dbReference type="ChEBI" id="CHEBI:77828"/>
        <dbReference type="EC" id="3.1.7.2"/>
    </reaction>
</comment>
<evidence type="ECO:0000256" key="4">
    <source>
        <dbReference type="ARBA" id="ARBA00047968"/>
    </source>
</evidence>
<dbReference type="NCBIfam" id="TIGR00691">
    <property type="entry name" value="spoT_relA"/>
    <property type="match status" value="1"/>
</dbReference>
<dbReference type="GO" id="GO:0015970">
    <property type="term" value="P:guanosine tetraphosphate biosynthetic process"/>
    <property type="evidence" value="ECO:0007669"/>
    <property type="project" value="UniProtKB-UniPathway"/>
</dbReference>
<dbReference type="CDD" id="cd04876">
    <property type="entry name" value="ACT_RelA-SpoT"/>
    <property type="match status" value="1"/>
</dbReference>
<dbReference type="InterPro" id="IPR003607">
    <property type="entry name" value="HD/PDEase_dom"/>
</dbReference>
<keyword evidence="1 9" id="KW-0378">Hydrolase</keyword>
<dbReference type="Gene3D" id="3.30.70.260">
    <property type="match status" value="1"/>
</dbReference>
<feature type="domain" description="ACT" evidence="6">
    <location>
        <begin position="633"/>
        <end position="707"/>
    </location>
</feature>
<dbReference type="Gene3D" id="3.10.20.30">
    <property type="match status" value="1"/>
</dbReference>